<dbReference type="PANTHER" id="PTHR32438">
    <property type="entry name" value="4-ALPHA-GLUCANOTRANSFERASE DPE1, CHLOROPLASTIC/AMYLOPLASTIC"/>
    <property type="match status" value="1"/>
</dbReference>
<evidence type="ECO:0000256" key="4">
    <source>
        <dbReference type="ARBA" id="ARBA00020295"/>
    </source>
</evidence>
<dbReference type="InterPro" id="IPR003385">
    <property type="entry name" value="Glyco_hydro_77"/>
</dbReference>
<keyword evidence="7 10" id="KW-0119">Carbohydrate metabolism</keyword>
<name>A0A3Q8WT85_9ACTO</name>
<evidence type="ECO:0000256" key="1">
    <source>
        <dbReference type="ARBA" id="ARBA00000439"/>
    </source>
</evidence>
<protein>
    <recommendedName>
        <fullName evidence="4 10">4-alpha-glucanotransferase</fullName>
        <ecNumber evidence="3 10">2.4.1.25</ecNumber>
    </recommendedName>
    <alternativeName>
        <fullName evidence="8 10">Amylomaltase</fullName>
    </alternativeName>
    <alternativeName>
        <fullName evidence="9 10">Disproportionating enzyme</fullName>
    </alternativeName>
</protein>
<dbReference type="Pfam" id="PF21226">
    <property type="entry name" value="MalQ_N"/>
    <property type="match status" value="1"/>
</dbReference>
<dbReference type="InterPro" id="IPR048458">
    <property type="entry name" value="MalQ_N"/>
</dbReference>
<proteinExistence type="inferred from homology"/>
<evidence type="ECO:0000256" key="2">
    <source>
        <dbReference type="ARBA" id="ARBA00005684"/>
    </source>
</evidence>
<evidence type="ECO:0000256" key="6">
    <source>
        <dbReference type="ARBA" id="ARBA00022679"/>
    </source>
</evidence>
<keyword evidence="13" id="KW-1185">Reference proteome</keyword>
<dbReference type="SUPFAM" id="SSF51445">
    <property type="entry name" value="(Trans)glycosidases"/>
    <property type="match status" value="1"/>
</dbReference>
<dbReference type="OrthoDB" id="9811841at2"/>
<dbReference type="EMBL" id="CP034438">
    <property type="protein sequence ID" value="AZN29782.1"/>
    <property type="molecule type" value="Genomic_DNA"/>
</dbReference>
<evidence type="ECO:0000313" key="12">
    <source>
        <dbReference type="EMBL" id="AZN29782.1"/>
    </source>
</evidence>
<reference evidence="12 13" key="1">
    <citation type="submission" date="2018-12" db="EMBL/GenBank/DDBJ databases">
        <title>Complete genome sequence of Flaviflexus salsibiostraticola KCTC 33148.</title>
        <authorList>
            <person name="Bae J.-W."/>
        </authorList>
    </citation>
    <scope>NUCLEOTIDE SEQUENCE [LARGE SCALE GENOMIC DNA]</scope>
    <source>
        <strain evidence="12 13">KCTC 33148</strain>
    </source>
</reference>
<evidence type="ECO:0000256" key="5">
    <source>
        <dbReference type="ARBA" id="ARBA00022676"/>
    </source>
</evidence>
<dbReference type="NCBIfam" id="TIGR00217">
    <property type="entry name" value="malQ"/>
    <property type="match status" value="1"/>
</dbReference>
<dbReference type="Proteomes" id="UP000270021">
    <property type="component" value="Chromosome"/>
</dbReference>
<organism evidence="12 13">
    <name type="scientific">Flaviflexus salsibiostraticola</name>
    <dbReference type="NCBI Taxonomy" id="1282737"/>
    <lineage>
        <taxon>Bacteria</taxon>
        <taxon>Bacillati</taxon>
        <taxon>Actinomycetota</taxon>
        <taxon>Actinomycetes</taxon>
        <taxon>Actinomycetales</taxon>
        <taxon>Actinomycetaceae</taxon>
        <taxon>Flaviflexus</taxon>
    </lineage>
</organism>
<dbReference type="EC" id="2.4.1.25" evidence="3 10"/>
<dbReference type="Gene3D" id="3.20.20.80">
    <property type="entry name" value="Glycosidases"/>
    <property type="match status" value="1"/>
</dbReference>
<dbReference type="PANTHER" id="PTHR32438:SF5">
    <property type="entry name" value="4-ALPHA-GLUCANOTRANSFERASE DPE1, CHLOROPLASTIC_AMYLOPLASTIC"/>
    <property type="match status" value="1"/>
</dbReference>
<sequence length="719" mass="80227">MSSRKAAPMSVPPSRSTLTELAAAYRISTQFWGYDGVQRDISDEVLTKVLSAMGVDASTEEAASAAVLERDLEAWRSVLPPSVVHRQNKEGTVQVHLPSGEKARVAVILEDGGEWPLSQTEDWAADREIDGQPTGQASFRLPGDIPLGYHTLRAVLDDGTTAECPFIMTPDRLHDPELETTRAWGVAAQLYSVRSSKSWGIGDFSDLADLVAIFGREGADFFQINPLHAAEPVGHMSPSPYLPVSRRFINPIYIRPEAILETAYLTGPQRSLIDWGGEEQRAASLRNEHIDRDEVWQTKREALEVIFSVPRSFARQAALDKYLEEEGEGLQNFALWCALCEKYPEGFPENLEGADSVFVARERRELADRIDFWAWLQWIADEQLERAQETARTSGMNIGVCTDLAVGVHPLGADVWSNPEAFARGVTVGAPADMYNQHGQDWSQPPWRPDTLAQSGYEPLRDMIRTVLRHAGMLRVDHIAGFFRLWWIPDGAKASEGTYVNYDHEAMIGILLLEAHRARAILVGEDLGTVEPWVRDYLKARGIYGTSVFWFEKDGDGLPLRPEHYRPEVLTSVETHDLPPAAGYIAGEHVDLRDRLGLFTQPIEEVRASAERELNETIGRLREYGLVGEEPTEREIVEALHGYIARTPSTFLSVSLVDAVGERRIQNQPGTDQEYPNWRIPLADGTEEVVLVGDIPEHARVTSLLTAFRSALGPDNRLL</sequence>
<keyword evidence="6 10" id="KW-0808">Transferase</keyword>
<dbReference type="GO" id="GO:0004134">
    <property type="term" value="F:4-alpha-glucanotransferase activity"/>
    <property type="evidence" value="ECO:0007669"/>
    <property type="project" value="UniProtKB-EC"/>
</dbReference>
<dbReference type="AlphaFoldDB" id="A0A3Q8WT85"/>
<evidence type="ECO:0000256" key="7">
    <source>
        <dbReference type="ARBA" id="ARBA00023277"/>
    </source>
</evidence>
<dbReference type="KEGG" id="fsl:EJO69_05260"/>
<dbReference type="GO" id="GO:0005975">
    <property type="term" value="P:carbohydrate metabolic process"/>
    <property type="evidence" value="ECO:0007669"/>
    <property type="project" value="InterPro"/>
</dbReference>
<evidence type="ECO:0000256" key="3">
    <source>
        <dbReference type="ARBA" id="ARBA00012560"/>
    </source>
</evidence>
<evidence type="ECO:0000313" key="13">
    <source>
        <dbReference type="Proteomes" id="UP000270021"/>
    </source>
</evidence>
<comment type="similarity">
    <text evidence="2 10">Belongs to the disproportionating enzyme family.</text>
</comment>
<evidence type="ECO:0000259" key="11">
    <source>
        <dbReference type="Pfam" id="PF21226"/>
    </source>
</evidence>
<keyword evidence="5 10" id="KW-0328">Glycosyltransferase</keyword>
<evidence type="ECO:0000256" key="8">
    <source>
        <dbReference type="ARBA" id="ARBA00031423"/>
    </source>
</evidence>
<evidence type="ECO:0000256" key="10">
    <source>
        <dbReference type="RuleBase" id="RU361207"/>
    </source>
</evidence>
<dbReference type="Pfam" id="PF02446">
    <property type="entry name" value="Glyco_hydro_77"/>
    <property type="match status" value="1"/>
</dbReference>
<feature type="domain" description="MalQ N-terminal beta-sandwich" evidence="11">
    <location>
        <begin position="79"/>
        <end position="170"/>
    </location>
</feature>
<dbReference type="InterPro" id="IPR017853">
    <property type="entry name" value="GH"/>
</dbReference>
<comment type="catalytic activity">
    <reaction evidence="1 10">
        <text>Transfers a segment of a (1-&gt;4)-alpha-D-glucan to a new position in an acceptor, which may be glucose or a (1-&gt;4)-alpha-D-glucan.</text>
        <dbReference type="EC" id="2.4.1.25"/>
    </reaction>
</comment>
<evidence type="ECO:0000256" key="9">
    <source>
        <dbReference type="ARBA" id="ARBA00031501"/>
    </source>
</evidence>
<gene>
    <name evidence="12" type="primary">malQ</name>
    <name evidence="12" type="ORF">EJO69_05260</name>
</gene>
<accession>A0A3Q8WT85</accession>